<dbReference type="Proteomes" id="UP000823749">
    <property type="component" value="Chromosome 11"/>
</dbReference>
<sequence length="290" mass="32417">MKNFHSNSSSVASIYVVKNALMDSQSWEVRIYPFKEVLSQFDFTSFWLCGHCGVTVEVDKLFSLISNGTNVEVQMVNLHLSMALNGGVQYIGLTHVSEYRADVNPSSVGGKKHDNCEVRKWCLVGADRGFTFLEYNLTMYHRMNLLVRYGRNSSSVASIYVVKNALMDSQSWEVRIYPFKEVLSQFDFTSFWLCGHCGVTVEGLPVTPLVPAAVGLNSVLKYMVDKLFSLISNGTNVEVQMVNLHLSMALNGGVQYIGLTHVSEYRADVNPSSVGGKKHDNCMHWCLSLI</sequence>
<reference evidence="1" key="1">
    <citation type="submission" date="2020-08" db="EMBL/GenBank/DDBJ databases">
        <title>Plant Genome Project.</title>
        <authorList>
            <person name="Zhang R.-G."/>
        </authorList>
    </citation>
    <scope>NUCLEOTIDE SEQUENCE</scope>
    <source>
        <strain evidence="1">WSP0</strain>
        <tissue evidence="1">Leaf</tissue>
    </source>
</reference>
<comment type="caution">
    <text evidence="1">The sequence shown here is derived from an EMBL/GenBank/DDBJ whole genome shotgun (WGS) entry which is preliminary data.</text>
</comment>
<organism evidence="1 2">
    <name type="scientific">Rhododendron griersonianum</name>
    <dbReference type="NCBI Taxonomy" id="479676"/>
    <lineage>
        <taxon>Eukaryota</taxon>
        <taxon>Viridiplantae</taxon>
        <taxon>Streptophyta</taxon>
        <taxon>Embryophyta</taxon>
        <taxon>Tracheophyta</taxon>
        <taxon>Spermatophyta</taxon>
        <taxon>Magnoliopsida</taxon>
        <taxon>eudicotyledons</taxon>
        <taxon>Gunneridae</taxon>
        <taxon>Pentapetalae</taxon>
        <taxon>asterids</taxon>
        <taxon>Ericales</taxon>
        <taxon>Ericaceae</taxon>
        <taxon>Ericoideae</taxon>
        <taxon>Rhodoreae</taxon>
        <taxon>Rhododendron</taxon>
    </lineage>
</organism>
<protein>
    <submittedName>
        <fullName evidence="1">Uncharacterized protein</fullName>
    </submittedName>
</protein>
<evidence type="ECO:0000313" key="1">
    <source>
        <dbReference type="EMBL" id="KAG5526230.1"/>
    </source>
</evidence>
<evidence type="ECO:0000313" key="2">
    <source>
        <dbReference type="Proteomes" id="UP000823749"/>
    </source>
</evidence>
<accession>A0AAV6IHU6</accession>
<dbReference type="EMBL" id="JACTNZ010000011">
    <property type="protein sequence ID" value="KAG5526230.1"/>
    <property type="molecule type" value="Genomic_DNA"/>
</dbReference>
<dbReference type="AlphaFoldDB" id="A0AAV6IHU6"/>
<gene>
    <name evidence="1" type="ORF">RHGRI_032494</name>
</gene>
<name>A0AAV6IHU6_9ERIC</name>
<proteinExistence type="predicted"/>
<keyword evidence="2" id="KW-1185">Reference proteome</keyword>